<dbReference type="GO" id="GO:0071281">
    <property type="term" value="P:cellular response to iron ion"/>
    <property type="evidence" value="ECO:0007669"/>
    <property type="project" value="TreeGrafter"/>
</dbReference>
<organism evidence="2 3">
    <name type="scientific">Myroides albus</name>
    <dbReference type="NCBI Taxonomy" id="2562892"/>
    <lineage>
        <taxon>Bacteria</taxon>
        <taxon>Pseudomonadati</taxon>
        <taxon>Bacteroidota</taxon>
        <taxon>Flavobacteriia</taxon>
        <taxon>Flavobacteriales</taxon>
        <taxon>Flavobacteriaceae</taxon>
        <taxon>Myroides</taxon>
    </lineage>
</organism>
<dbReference type="RefSeq" id="WP_155092041.1">
    <property type="nucleotide sequence ID" value="NZ_CP102754.1"/>
</dbReference>
<dbReference type="InterPro" id="IPR002491">
    <property type="entry name" value="ABC_transptr_periplasmic_BD"/>
</dbReference>
<evidence type="ECO:0000313" key="2">
    <source>
        <dbReference type="EMBL" id="MTG98005.1"/>
    </source>
</evidence>
<dbReference type="Proteomes" id="UP000438760">
    <property type="component" value="Unassembled WGS sequence"/>
</dbReference>
<dbReference type="EMBL" id="WMJX01000012">
    <property type="protein sequence ID" value="MTG98005.1"/>
    <property type="molecule type" value="Genomic_DNA"/>
</dbReference>
<dbReference type="InterPro" id="IPR050902">
    <property type="entry name" value="ABC_Transporter_SBP"/>
</dbReference>
<dbReference type="PROSITE" id="PS51257">
    <property type="entry name" value="PROKAR_LIPOPROTEIN"/>
    <property type="match status" value="1"/>
</dbReference>
<protein>
    <submittedName>
        <fullName evidence="2">ABC transporter substrate-binding protein</fullName>
    </submittedName>
</protein>
<reference evidence="2 3" key="1">
    <citation type="submission" date="2019-11" db="EMBL/GenBank/DDBJ databases">
        <title>Genome of Strain BIT-d1.</title>
        <authorList>
            <person name="Yang Y."/>
        </authorList>
    </citation>
    <scope>NUCLEOTIDE SEQUENCE [LARGE SCALE GENOMIC DNA]</scope>
    <source>
        <strain evidence="2 3">BIT-d1</strain>
    </source>
</reference>
<dbReference type="PANTHER" id="PTHR30535">
    <property type="entry name" value="VITAMIN B12-BINDING PROTEIN"/>
    <property type="match status" value="1"/>
</dbReference>
<dbReference type="OrthoDB" id="9812528at2"/>
<evidence type="ECO:0000313" key="3">
    <source>
        <dbReference type="Proteomes" id="UP000438760"/>
    </source>
</evidence>
<accession>A0A6I3LPW0</accession>
<name>A0A6I3LPW0_9FLAO</name>
<dbReference type="SUPFAM" id="SSF53807">
    <property type="entry name" value="Helical backbone' metal receptor"/>
    <property type="match status" value="1"/>
</dbReference>
<comment type="caution">
    <text evidence="2">The sequence shown here is derived from an EMBL/GenBank/DDBJ whole genome shotgun (WGS) entry which is preliminary data.</text>
</comment>
<gene>
    <name evidence="2" type="ORF">GJV76_07605</name>
</gene>
<dbReference type="PANTHER" id="PTHR30535:SF34">
    <property type="entry name" value="MOLYBDATE-BINDING PROTEIN MOLA"/>
    <property type="match status" value="1"/>
</dbReference>
<dbReference type="Pfam" id="PF01497">
    <property type="entry name" value="Peripla_BP_2"/>
    <property type="match status" value="1"/>
</dbReference>
<feature type="domain" description="Fe/B12 periplasmic-binding" evidence="1">
    <location>
        <begin position="99"/>
        <end position="371"/>
    </location>
</feature>
<keyword evidence="3" id="KW-1185">Reference proteome</keyword>
<dbReference type="Gene3D" id="3.40.50.1980">
    <property type="entry name" value="Nitrogenase molybdenum iron protein domain"/>
    <property type="match status" value="2"/>
</dbReference>
<dbReference type="PROSITE" id="PS50983">
    <property type="entry name" value="FE_B12_PBP"/>
    <property type="match status" value="1"/>
</dbReference>
<dbReference type="AlphaFoldDB" id="A0A6I3LPW0"/>
<proteinExistence type="predicted"/>
<sequence length="384" mass="42937">MKKGIVITLSVLSVLFGFTSCKKQIARGDVQRENIFSGTTSIAYAKGLEIEYHEDYSLVNISQPWAGSSKTYSYVLAKKEAVLPDSLKNRQRIEVPVKDIVVTSTTHIPALELLNEVGTLRGFPGLDYISTPVVRQLINEGKVKELGSNESLNTEQVIDLEPGVVVAFAMDDSNKSLQTIAQSGIAVLYNGDWVEQTPLGKAEWIKLYGVLFDKREKAERLFTEIEEEYQNALKLVNDIVVQPTVMSGVMYQDVWYMPGGGSWAGIYFKDAVSDYLWKDTEVTGSLALSFESVFDKAKDAEYWINPGHYETLAQLKEANPHYANFKSFQSGKVFSFAPTKGSTGGTVFYELGPTRPDLVLKDLIYIFHPEVLPGYEPVFYKQLK</sequence>
<evidence type="ECO:0000259" key="1">
    <source>
        <dbReference type="PROSITE" id="PS50983"/>
    </source>
</evidence>